<dbReference type="GeneID" id="94431880"/>
<dbReference type="PROSITE" id="PS50075">
    <property type="entry name" value="CARRIER"/>
    <property type="match status" value="1"/>
</dbReference>
<dbReference type="GO" id="GO:0031177">
    <property type="term" value="F:phosphopantetheine binding"/>
    <property type="evidence" value="ECO:0007669"/>
    <property type="project" value="InterPro"/>
</dbReference>
<dbReference type="Proteomes" id="UP000221165">
    <property type="component" value="Unassembled WGS sequence"/>
</dbReference>
<keyword evidence="1" id="KW-0596">Phosphopantetheine</keyword>
<dbReference type="SMART" id="SM00823">
    <property type="entry name" value="PKS_PP"/>
    <property type="match status" value="1"/>
</dbReference>
<feature type="domain" description="Carrier" evidence="4">
    <location>
        <begin position="80"/>
        <end position="156"/>
    </location>
</feature>
<evidence type="ECO:0000313" key="6">
    <source>
        <dbReference type="Proteomes" id="UP000221165"/>
    </source>
</evidence>
<dbReference type="InterPro" id="IPR020806">
    <property type="entry name" value="PKS_PP-bd"/>
</dbReference>
<dbReference type="PANTHER" id="PTHR44845:SF6">
    <property type="entry name" value="BETA-ALANINE-ACTIVATING ENZYME"/>
    <property type="match status" value="1"/>
</dbReference>
<protein>
    <submittedName>
        <fullName evidence="5">Type i fatty acid synthase</fullName>
    </submittedName>
</protein>
<dbReference type="CDD" id="cd05235">
    <property type="entry name" value="SDR_e1"/>
    <property type="match status" value="1"/>
</dbReference>
<keyword evidence="6" id="KW-1185">Reference proteome</keyword>
<sequence length="1088" mass="122721">MAAQLHQHLDKVGMRGISNELGLRVIGDVLVHPQVAVVGAQSLQWRKFLRRYAFETPSFFALVPMAGASASEATVNLATISKEALMDLIASLAQSVSGSSEKPGYDTPLMDLGLDSLGAVEFRNSVADKVGIKLPQNLLFENPSISSISQYIQDKAAGRATDTSASGPGRSGENLSLPGLDATIDQWLMSVLEPAERFALYVDSFASEYGTLHRMALEEDIVTALEDMGVEDNGDFERLHVAWDDLRNQVKRGSAGEVQAAAPAPSAHPKPRVPHPAEDVDALLSSLDFDISTLRPATPPAKVKKVLLTGVTGFVGRVQLAALLQWGQRPDLHVYCLVRARDPDHALSRIQEACKEAKCWQDSFAARITAIPGDFTQPSLGLSSQEFEELARSVDIVYHTGGDVNLLSNYGRLRATNVLSVKTVIELCTTYRIKPLHFASTLGQFPAFFAMFAGSFSTQTITEDSTPDVRQMENFYLPSRQGYPWSKWAAERVLEGARKRGLPVAIYRLPNTYIAYKTGYTNKTDYATALMIASIQEGIFPVGAATAPLTPVDTICDMLVQASFLEKPKNWVYHLFDPRVVLRADLEQWSRELGISYKGVKVEVFLEAIKKRGPESPVFKFVPLMQHWRKYWFDPDERTESFPISNSHIFEDLPHMKWPPLREVFKNSVLYSVRMGFFPKNSKSIILDPEAGLADARRTCGLQSVGPDEGFFLEPWKVLQESARRECDLLFGGQLAVYRTVRHYFMNIMYLEDAHSKCPEIEQHPVQSPLIIVGLNRTGTTFLQNLLAKDFSNRTLRYCEMIAPYGPKGDYRPKGLPNTDESWKTDPRIPFAQEVLDSQLGLSEEWMAIHAQRAELPEEDFVIFEHCGRCYSICTEFSVPSYRKWLAVDNFKETRKGYAFHKRFLQHLQWQRPAKRWLLKMPFHLFTLDALFETYPDAKIIFMHRDPKETMGSWASLVKHAQQSLMDNVDPAALGREELRAMSTMINRALAFRNSHPELASRFIDVQYQDLVNNPVAVVKTIYRYFDIPLTIAAQAGIVNFCNENRKHRDKLTKHLYSLQDVKLDDSMVQEAFKEYYQSGLCKYLSSK</sequence>
<evidence type="ECO:0000256" key="2">
    <source>
        <dbReference type="ARBA" id="ARBA00022553"/>
    </source>
</evidence>
<dbReference type="InterPro" id="IPR027417">
    <property type="entry name" value="P-loop_NTPase"/>
</dbReference>
<dbReference type="Pfam" id="PF00550">
    <property type="entry name" value="PP-binding"/>
    <property type="match status" value="1"/>
</dbReference>
<dbReference type="Pfam" id="PF07993">
    <property type="entry name" value="NAD_binding_4"/>
    <property type="match status" value="1"/>
</dbReference>
<dbReference type="InterPro" id="IPR010080">
    <property type="entry name" value="Thioester_reductase-like_dom"/>
</dbReference>
<dbReference type="InterPro" id="IPR009081">
    <property type="entry name" value="PP-bd_ACP"/>
</dbReference>
<evidence type="ECO:0000313" key="5">
    <source>
        <dbReference type="EMBL" id="PHJ17637.1"/>
    </source>
</evidence>
<dbReference type="Gene3D" id="3.40.50.300">
    <property type="entry name" value="P-loop containing nucleotide triphosphate hydrolases"/>
    <property type="match status" value="1"/>
</dbReference>
<dbReference type="EMBL" id="MIGC01004806">
    <property type="protein sequence ID" value="PHJ17637.1"/>
    <property type="molecule type" value="Genomic_DNA"/>
</dbReference>
<comment type="caution">
    <text evidence="5">The sequence shown here is derived from an EMBL/GenBank/DDBJ whole genome shotgun (WGS) entry which is preliminary data.</text>
</comment>
<dbReference type="InterPro" id="IPR036291">
    <property type="entry name" value="NAD(P)-bd_dom_sf"/>
</dbReference>
<dbReference type="Pfam" id="PF13469">
    <property type="entry name" value="Sulfotransfer_3"/>
    <property type="match status" value="1"/>
</dbReference>
<reference evidence="5 6" key="1">
    <citation type="journal article" date="2017" name="Int. J. Parasitol.">
        <title>The genome of the protozoan parasite Cystoisospora suis and a reverse vaccinology approach to identify vaccine candidates.</title>
        <authorList>
            <person name="Palmieri N."/>
            <person name="Shrestha A."/>
            <person name="Ruttkowski B."/>
            <person name="Beck T."/>
            <person name="Vogl C."/>
            <person name="Tomley F."/>
            <person name="Blake D.P."/>
            <person name="Joachim A."/>
        </authorList>
    </citation>
    <scope>NUCLEOTIDE SEQUENCE [LARGE SCALE GENOMIC DNA]</scope>
    <source>
        <strain evidence="5 6">Wien I</strain>
    </source>
</reference>
<dbReference type="SUPFAM" id="SSF51735">
    <property type="entry name" value="NAD(P)-binding Rossmann-fold domains"/>
    <property type="match status" value="1"/>
</dbReference>
<accession>A0A2C6KJA4</accession>
<dbReference type="VEuPathDB" id="ToxoDB:CSUI_008540"/>
<dbReference type="InterPro" id="IPR036736">
    <property type="entry name" value="ACP-like_sf"/>
</dbReference>
<evidence type="ECO:0000256" key="3">
    <source>
        <dbReference type="SAM" id="MobiDB-lite"/>
    </source>
</evidence>
<dbReference type="InterPro" id="IPR013120">
    <property type="entry name" value="FAR_NAD-bd"/>
</dbReference>
<dbReference type="Gene3D" id="3.40.50.720">
    <property type="entry name" value="NAD(P)-binding Rossmann-like Domain"/>
    <property type="match status" value="1"/>
</dbReference>
<organism evidence="5 6">
    <name type="scientific">Cystoisospora suis</name>
    <dbReference type="NCBI Taxonomy" id="483139"/>
    <lineage>
        <taxon>Eukaryota</taxon>
        <taxon>Sar</taxon>
        <taxon>Alveolata</taxon>
        <taxon>Apicomplexa</taxon>
        <taxon>Conoidasida</taxon>
        <taxon>Coccidia</taxon>
        <taxon>Eucoccidiorida</taxon>
        <taxon>Eimeriorina</taxon>
        <taxon>Sarcocystidae</taxon>
        <taxon>Cystoisospora</taxon>
    </lineage>
</organism>
<proteinExistence type="predicted"/>
<dbReference type="SUPFAM" id="SSF47336">
    <property type="entry name" value="ACP-like"/>
    <property type="match status" value="1"/>
</dbReference>
<keyword evidence="2" id="KW-0597">Phosphoprotein</keyword>
<dbReference type="RefSeq" id="XP_067919355.1">
    <property type="nucleotide sequence ID" value="XM_068068669.1"/>
</dbReference>
<feature type="region of interest" description="Disordered" evidence="3">
    <location>
        <begin position="254"/>
        <end position="275"/>
    </location>
</feature>
<dbReference type="Gene3D" id="1.10.1200.10">
    <property type="entry name" value="ACP-like"/>
    <property type="match status" value="1"/>
</dbReference>
<dbReference type="SUPFAM" id="SSF52540">
    <property type="entry name" value="P-loop containing nucleoside triphosphate hydrolases"/>
    <property type="match status" value="1"/>
</dbReference>
<dbReference type="OrthoDB" id="429813at2759"/>
<evidence type="ECO:0000259" key="4">
    <source>
        <dbReference type="PROSITE" id="PS50075"/>
    </source>
</evidence>
<evidence type="ECO:0000256" key="1">
    <source>
        <dbReference type="ARBA" id="ARBA00022450"/>
    </source>
</evidence>
<dbReference type="AlphaFoldDB" id="A0A2C6KJA4"/>
<gene>
    <name evidence="5" type="ORF">CSUI_008540</name>
</gene>
<dbReference type="NCBIfam" id="TIGR01746">
    <property type="entry name" value="Thioester-redct"/>
    <property type="match status" value="1"/>
</dbReference>
<dbReference type="PANTHER" id="PTHR44845">
    <property type="entry name" value="CARRIER DOMAIN-CONTAINING PROTEIN"/>
    <property type="match status" value="1"/>
</dbReference>
<name>A0A2C6KJA4_9APIC</name>